<protein>
    <recommendedName>
        <fullName evidence="6">RNA polymerase sigma factor 70 region 4 type 2 domain-containing protein</fullName>
    </recommendedName>
</protein>
<evidence type="ECO:0000256" key="1">
    <source>
        <dbReference type="ARBA" id="ARBA00010641"/>
    </source>
</evidence>
<dbReference type="GO" id="GO:0003677">
    <property type="term" value="F:DNA binding"/>
    <property type="evidence" value="ECO:0007669"/>
    <property type="project" value="InterPro"/>
</dbReference>
<evidence type="ECO:0000256" key="2">
    <source>
        <dbReference type="ARBA" id="ARBA00023015"/>
    </source>
</evidence>
<dbReference type="GO" id="GO:0016987">
    <property type="term" value="F:sigma factor activity"/>
    <property type="evidence" value="ECO:0007669"/>
    <property type="project" value="UniProtKB-KW"/>
</dbReference>
<reference evidence="7" key="1">
    <citation type="journal article" date="2014" name="Int. J. Syst. Evol. Microbiol.">
        <title>Complete genome sequence of Corynebacterium casei LMG S-19264T (=DSM 44701T), isolated from a smear-ripened cheese.</title>
        <authorList>
            <consortium name="US DOE Joint Genome Institute (JGI-PGF)"/>
            <person name="Walter F."/>
            <person name="Albersmeier A."/>
            <person name="Kalinowski J."/>
            <person name="Ruckert C."/>
        </authorList>
    </citation>
    <scope>NUCLEOTIDE SEQUENCE</scope>
    <source>
        <strain evidence="7">CGMCC 1.8984</strain>
    </source>
</reference>
<evidence type="ECO:0000313" key="7">
    <source>
        <dbReference type="EMBL" id="GGJ88969.1"/>
    </source>
</evidence>
<dbReference type="EMBL" id="BMMD01000019">
    <property type="protein sequence ID" value="GGJ88969.1"/>
    <property type="molecule type" value="Genomic_DNA"/>
</dbReference>
<evidence type="ECO:0000259" key="6">
    <source>
        <dbReference type="Pfam" id="PF08281"/>
    </source>
</evidence>
<dbReference type="Gene3D" id="1.10.10.10">
    <property type="entry name" value="Winged helix-like DNA-binding domain superfamily/Winged helix DNA-binding domain"/>
    <property type="match status" value="1"/>
</dbReference>
<reference evidence="7" key="2">
    <citation type="submission" date="2020-09" db="EMBL/GenBank/DDBJ databases">
        <authorList>
            <person name="Sun Q."/>
            <person name="Zhou Y."/>
        </authorList>
    </citation>
    <scope>NUCLEOTIDE SEQUENCE</scope>
    <source>
        <strain evidence="7">CGMCC 1.8984</strain>
    </source>
</reference>
<sequence>MALLVVLEQLTPAERTVFLLHDVFDDVFDLDFDRIADALGVSPASAWQSASRARRRIAAHGAARFSVDPAAARRLSERFAAAASDGDLDGLVAVLAADATGHFDTGGVFPGAPTEVIVGAETIACNFLARVGGPSLDFKVAEVNAGPSAPMVSSTPLARDGRVRTDGNIRRRTLRAHEARRVRHRRHEQRDEPIVGVADARPRDSVDGAGDDVPALPDAHSGAACRTDLLDEPGGPCVGGGDGAEGGLRQLPPLRGERAAVYLEDGDRDVPCDGQRSLALLRDDGQCSVGGPHGEQDVEQRVVTRQADDRRDERCEPRSSGVTRQVVHHPGEMREGAVRACWVVAPAFARKVRREFHEARPASGRAVPARGQDRHDIRVHRVAHGSLPRSSHSAPIAARIQVRTAARIPGG</sequence>
<keyword evidence="4" id="KW-0804">Transcription</keyword>
<dbReference type="SUPFAM" id="SSF54427">
    <property type="entry name" value="NTF2-like"/>
    <property type="match status" value="1"/>
</dbReference>
<comment type="similarity">
    <text evidence="1">Belongs to the sigma-70 factor family. ECF subfamily.</text>
</comment>
<dbReference type="GO" id="GO:0006352">
    <property type="term" value="P:DNA-templated transcription initiation"/>
    <property type="evidence" value="ECO:0007669"/>
    <property type="project" value="InterPro"/>
</dbReference>
<dbReference type="RefSeq" id="WP_229662390.1">
    <property type="nucleotide sequence ID" value="NZ_BAABFW010000005.1"/>
</dbReference>
<keyword evidence="3" id="KW-0731">Sigma factor</keyword>
<evidence type="ECO:0000256" key="3">
    <source>
        <dbReference type="ARBA" id="ARBA00023082"/>
    </source>
</evidence>
<dbReference type="InterPro" id="IPR013249">
    <property type="entry name" value="RNA_pol_sigma70_r4_t2"/>
</dbReference>
<feature type="region of interest" description="Disordered" evidence="5">
    <location>
        <begin position="305"/>
        <end position="325"/>
    </location>
</feature>
<dbReference type="PANTHER" id="PTHR30173:SF36">
    <property type="entry name" value="ECF RNA POLYMERASE SIGMA FACTOR SIGJ"/>
    <property type="match status" value="1"/>
</dbReference>
<accession>A0A917PRG2</accession>
<gene>
    <name evidence="7" type="ORF">GCM10011372_29440</name>
</gene>
<comment type="caution">
    <text evidence="7">The sequence shown here is derived from an EMBL/GenBank/DDBJ whole genome shotgun (WGS) entry which is preliminary data.</text>
</comment>
<dbReference type="InterPro" id="IPR032710">
    <property type="entry name" value="NTF2-like_dom_sf"/>
</dbReference>
<dbReference type="SUPFAM" id="SSF88659">
    <property type="entry name" value="Sigma3 and sigma4 domains of RNA polymerase sigma factors"/>
    <property type="match status" value="1"/>
</dbReference>
<dbReference type="InterPro" id="IPR013324">
    <property type="entry name" value="RNA_pol_sigma_r3/r4-like"/>
</dbReference>
<dbReference type="Proteomes" id="UP000636956">
    <property type="component" value="Unassembled WGS sequence"/>
</dbReference>
<dbReference type="InterPro" id="IPR052704">
    <property type="entry name" value="ECF_Sigma-70_Domain"/>
</dbReference>
<feature type="compositionally biased region" description="Basic and acidic residues" evidence="5">
    <location>
        <begin position="305"/>
        <end position="317"/>
    </location>
</feature>
<keyword evidence="8" id="KW-1185">Reference proteome</keyword>
<dbReference type="Pfam" id="PF08281">
    <property type="entry name" value="Sigma70_r4_2"/>
    <property type="match status" value="1"/>
</dbReference>
<keyword evidence="2" id="KW-0805">Transcription regulation</keyword>
<feature type="domain" description="RNA polymerase sigma factor 70 region 4 type 2" evidence="6">
    <location>
        <begin position="2"/>
        <end position="57"/>
    </location>
</feature>
<organism evidence="7 8">
    <name type="scientific">Agromyces bauzanensis</name>
    <dbReference type="NCBI Taxonomy" id="1308924"/>
    <lineage>
        <taxon>Bacteria</taxon>
        <taxon>Bacillati</taxon>
        <taxon>Actinomycetota</taxon>
        <taxon>Actinomycetes</taxon>
        <taxon>Micrococcales</taxon>
        <taxon>Microbacteriaceae</taxon>
        <taxon>Agromyces</taxon>
    </lineage>
</organism>
<dbReference type="PANTHER" id="PTHR30173">
    <property type="entry name" value="SIGMA 19 FACTOR"/>
    <property type="match status" value="1"/>
</dbReference>
<proteinExistence type="inferred from homology"/>
<evidence type="ECO:0000313" key="8">
    <source>
        <dbReference type="Proteomes" id="UP000636956"/>
    </source>
</evidence>
<dbReference type="InterPro" id="IPR036388">
    <property type="entry name" value="WH-like_DNA-bd_sf"/>
</dbReference>
<dbReference type="AlphaFoldDB" id="A0A917PRG2"/>
<name>A0A917PRG2_9MICO</name>
<evidence type="ECO:0000256" key="4">
    <source>
        <dbReference type="ARBA" id="ARBA00023163"/>
    </source>
</evidence>
<evidence type="ECO:0000256" key="5">
    <source>
        <dbReference type="SAM" id="MobiDB-lite"/>
    </source>
</evidence>
<feature type="region of interest" description="Disordered" evidence="5">
    <location>
        <begin position="180"/>
        <end position="220"/>
    </location>
</feature>